<feature type="region of interest" description="Disordered" evidence="1">
    <location>
        <begin position="850"/>
        <end position="883"/>
    </location>
</feature>
<dbReference type="GO" id="GO:0006260">
    <property type="term" value="P:DNA replication"/>
    <property type="evidence" value="ECO:0007669"/>
    <property type="project" value="InterPro"/>
</dbReference>
<feature type="region of interest" description="Disordered" evidence="1">
    <location>
        <begin position="909"/>
        <end position="980"/>
    </location>
</feature>
<dbReference type="PANTHER" id="PTHR21556">
    <property type="entry name" value="TRESLIN"/>
    <property type="match status" value="1"/>
</dbReference>
<dbReference type="GO" id="GO:0007095">
    <property type="term" value="P:mitotic G2 DNA damage checkpoint signaling"/>
    <property type="evidence" value="ECO:0007669"/>
    <property type="project" value="TreeGrafter"/>
</dbReference>
<dbReference type="GO" id="GO:0030174">
    <property type="term" value="P:regulation of DNA-templated DNA replication initiation"/>
    <property type="evidence" value="ECO:0007669"/>
    <property type="project" value="TreeGrafter"/>
</dbReference>
<dbReference type="GO" id="GO:0005634">
    <property type="term" value="C:nucleus"/>
    <property type="evidence" value="ECO:0007669"/>
    <property type="project" value="InterPro"/>
</dbReference>
<protein>
    <submittedName>
        <fullName evidence="3">Uncharacterized protein</fullName>
    </submittedName>
</protein>
<sequence length="980" mass="110348">MTEPLDFSKTERIVLLIDLHPLFCLENPNPYLTATVASVTRLVNFPPLFKSLFAYKLFFSSLSPLRSASAVHRLLPNSSLTSLSFNDPSHTLASLSTALNSLSLSPISTELSNARPLASHTAASLLQLVHDYAWESELETVVGKGNQHFPLVRSNLVLLFSSVCCSISSLSDYLDVGVVGSRVLCELDEFSVNFCHLFGAVHDAFAGRDIHLSWINVKYESQGNYNEVKENIFGKELGLFDEGIRNLGWGFCSTDSIILGSAILPFRLIYPKIGVSLNFANSSWSCKRSDVQLYLEIFDVNGKPLECNCCHLELLNLNTLSGKKSVDSWGSLELRDSQSEKLDSREAFWHRFGDGMIKLSFKAVQKYNEEEKIEGCLSDCILVKELSRESKKQKRNSTDDFFADRVLDILSREINEACSCNTMPIWQILLSFLSGEGYLALVSLSNKNGDTILGVLKPFTAHSALLSVVDSDSLGDHCRSVSNLGRGRSETYNSYTDISNSNGFIGSQIETSTSGDCDPFAGGKMKKHKKHLHQDLTWSSFCKAASECSDFDLAAIYFSRKFDKPKKLKFLKCWLKQIGNHSQNYIKSFHVCNSTEESTPSLSFSSEQSGKQEEAVISSCPETSEAFFGSLKKRIQQGLESGMHLQTLAERLVKSSIYWLLRSYKTYENAEGQNPIQLDGSCQSLGAKLIDLLLTDPKEMNDMRNCSSPSSNSCDPNPASDLTVRKYELQVLLRMEIFRSDISVNKEQPLKQKLLKQICSLLDIIQYLIDGGIHGNVSLYEYVERTIKMRYCNVLDDIVKDLYTQMDLLPFGDEDETQALLFNSEDSGQSWRDNKDTYEKAESHDVYQSVSVEEETYQQQENVDESPEGIRKDEQARKLSEARERRERARRFVSFTSWMPDLQRVWAPKPLKAMNGRSDSMNRDSKRKDKERASHRSVVCETPMTEAKRPCSRSTSEGDDECKDPENYSSSVSKALFQDD</sequence>
<dbReference type="GO" id="GO:0033314">
    <property type="term" value="P:mitotic DNA replication checkpoint signaling"/>
    <property type="evidence" value="ECO:0007669"/>
    <property type="project" value="InterPro"/>
</dbReference>
<proteinExistence type="predicted"/>
<reference evidence="3" key="2">
    <citation type="submission" date="2025-08" db="UniProtKB">
        <authorList>
            <consortium name="RefSeq"/>
        </authorList>
    </citation>
    <scope>IDENTIFICATION</scope>
    <source>
        <tissue evidence="3">Leaves</tissue>
    </source>
</reference>
<evidence type="ECO:0000313" key="2">
    <source>
        <dbReference type="Proteomes" id="UP001652660"/>
    </source>
</evidence>
<feature type="compositionally biased region" description="Acidic residues" evidence="1">
    <location>
        <begin position="852"/>
        <end position="867"/>
    </location>
</feature>
<keyword evidence="2" id="KW-1185">Reference proteome</keyword>
<dbReference type="OrthoDB" id="1913152at2759"/>
<evidence type="ECO:0000256" key="1">
    <source>
        <dbReference type="SAM" id="MobiDB-lite"/>
    </source>
</evidence>
<dbReference type="PANTHER" id="PTHR21556:SF2">
    <property type="entry name" value="TRESLIN"/>
    <property type="match status" value="1"/>
</dbReference>
<gene>
    <name evidence="3" type="primary">LOC113724930</name>
</gene>
<feature type="compositionally biased region" description="Basic and acidic residues" evidence="1">
    <location>
        <begin position="920"/>
        <end position="934"/>
    </location>
</feature>
<dbReference type="GO" id="GO:0003682">
    <property type="term" value="F:chromatin binding"/>
    <property type="evidence" value="ECO:0007669"/>
    <property type="project" value="TreeGrafter"/>
</dbReference>
<organism evidence="2 3">
    <name type="scientific">Coffea arabica</name>
    <name type="common">Arabian coffee</name>
    <dbReference type="NCBI Taxonomy" id="13443"/>
    <lineage>
        <taxon>Eukaryota</taxon>
        <taxon>Viridiplantae</taxon>
        <taxon>Streptophyta</taxon>
        <taxon>Embryophyta</taxon>
        <taxon>Tracheophyta</taxon>
        <taxon>Spermatophyta</taxon>
        <taxon>Magnoliopsida</taxon>
        <taxon>eudicotyledons</taxon>
        <taxon>Gunneridae</taxon>
        <taxon>Pentapetalae</taxon>
        <taxon>asterids</taxon>
        <taxon>lamiids</taxon>
        <taxon>Gentianales</taxon>
        <taxon>Rubiaceae</taxon>
        <taxon>Ixoroideae</taxon>
        <taxon>Gardenieae complex</taxon>
        <taxon>Bertiereae - Coffeeae clade</taxon>
        <taxon>Coffeeae</taxon>
        <taxon>Coffea</taxon>
    </lineage>
</organism>
<dbReference type="GeneID" id="113724930"/>
<dbReference type="InterPro" id="IPR026153">
    <property type="entry name" value="Treslin"/>
</dbReference>
<reference evidence="2" key="1">
    <citation type="journal article" date="2025" name="Foods">
        <title>Unveiling the Microbial Signatures of Arabica Coffee Cherries: Insights into Ripeness Specific Diversity, Functional Traits, and Implications for Quality and Safety.</title>
        <authorList>
            <consortium name="RefSeq"/>
            <person name="Tenea G.N."/>
            <person name="Cifuentes V."/>
            <person name="Reyes P."/>
            <person name="Cevallos-Vallejos M."/>
        </authorList>
    </citation>
    <scope>NUCLEOTIDE SEQUENCE [LARGE SCALE GENOMIC DNA]</scope>
</reference>
<feature type="compositionally biased region" description="Basic and acidic residues" evidence="1">
    <location>
        <begin position="868"/>
        <end position="883"/>
    </location>
</feature>
<dbReference type="GO" id="GO:0010212">
    <property type="term" value="P:response to ionizing radiation"/>
    <property type="evidence" value="ECO:0007669"/>
    <property type="project" value="InterPro"/>
</dbReference>
<dbReference type="AlphaFoldDB" id="A0A6P6VKW4"/>
<accession>A0A6P6VKW4</accession>
<name>A0A6P6VKW4_COFAR</name>
<evidence type="ECO:0000313" key="3">
    <source>
        <dbReference type="RefSeq" id="XP_027103643.1"/>
    </source>
</evidence>
<dbReference type="Proteomes" id="UP001652660">
    <property type="component" value="Chromosome 2c"/>
</dbReference>
<dbReference type="RefSeq" id="XP_027103643.1">
    <property type="nucleotide sequence ID" value="XM_027247842.2"/>
</dbReference>